<dbReference type="InterPro" id="IPR001789">
    <property type="entry name" value="Sig_transdc_resp-reg_receiver"/>
</dbReference>
<dbReference type="SUPFAM" id="SSF46894">
    <property type="entry name" value="C-terminal effector domain of the bipartite response regulators"/>
    <property type="match status" value="1"/>
</dbReference>
<dbReference type="PRINTS" id="PR00038">
    <property type="entry name" value="HTHLUXR"/>
</dbReference>
<comment type="caution">
    <text evidence="6">The sequence shown here is derived from an EMBL/GenBank/DDBJ whole genome shotgun (WGS) entry which is preliminary data.</text>
</comment>
<dbReference type="Gene3D" id="3.40.50.2300">
    <property type="match status" value="1"/>
</dbReference>
<dbReference type="CDD" id="cd06170">
    <property type="entry name" value="LuxR_C_like"/>
    <property type="match status" value="1"/>
</dbReference>
<dbReference type="Proteomes" id="UP000479335">
    <property type="component" value="Unassembled WGS sequence"/>
</dbReference>
<dbReference type="PANTHER" id="PTHR45566">
    <property type="entry name" value="HTH-TYPE TRANSCRIPTIONAL REGULATOR YHJB-RELATED"/>
    <property type="match status" value="1"/>
</dbReference>
<dbReference type="Pfam" id="PF00072">
    <property type="entry name" value="Response_reg"/>
    <property type="match status" value="1"/>
</dbReference>
<dbReference type="InterPro" id="IPR051015">
    <property type="entry name" value="EvgA-like"/>
</dbReference>
<gene>
    <name evidence="6" type="ORF">GTP46_04145</name>
</gene>
<evidence type="ECO:0000259" key="5">
    <source>
        <dbReference type="PROSITE" id="PS50110"/>
    </source>
</evidence>
<sequence>MIADDHPLLRSGISAVLARDARIHVVAEAENGDMAVELFQRHRPDITLMDLQMPGRCGIKAIEAIRAIDGRARIIILTTFSGDAQIMRALHAGASGYLLKNMARTGLIECIDSVHGGAQFLPVEVARAVVYQPPADTLSAREIEVLRLVAHGYSNQRAAQQLGLKEDTIKAHMKTISSKLGARDRTHAVTIALKRGYWEV</sequence>
<dbReference type="CDD" id="cd17535">
    <property type="entry name" value="REC_NarL-like"/>
    <property type="match status" value="1"/>
</dbReference>
<dbReference type="GO" id="GO:0003677">
    <property type="term" value="F:DNA binding"/>
    <property type="evidence" value="ECO:0007669"/>
    <property type="project" value="UniProtKB-KW"/>
</dbReference>
<dbReference type="InterPro" id="IPR011006">
    <property type="entry name" value="CheY-like_superfamily"/>
</dbReference>
<evidence type="ECO:0000256" key="1">
    <source>
        <dbReference type="ARBA" id="ARBA00022553"/>
    </source>
</evidence>
<keyword evidence="2" id="KW-0238">DNA-binding</keyword>
<evidence type="ECO:0000313" key="6">
    <source>
        <dbReference type="EMBL" id="MYM21842.1"/>
    </source>
</evidence>
<dbReference type="SMART" id="SM00421">
    <property type="entry name" value="HTH_LUXR"/>
    <property type="match status" value="1"/>
</dbReference>
<dbReference type="GO" id="GO:0000160">
    <property type="term" value="P:phosphorelay signal transduction system"/>
    <property type="evidence" value="ECO:0007669"/>
    <property type="project" value="InterPro"/>
</dbReference>
<proteinExistence type="predicted"/>
<evidence type="ECO:0000256" key="3">
    <source>
        <dbReference type="PROSITE-ProRule" id="PRU00169"/>
    </source>
</evidence>
<dbReference type="PANTHER" id="PTHR45566:SF2">
    <property type="entry name" value="NARL SUBFAMILY"/>
    <property type="match status" value="1"/>
</dbReference>
<dbReference type="AlphaFoldDB" id="A0A6L8K7L1"/>
<dbReference type="GO" id="GO:0006355">
    <property type="term" value="P:regulation of DNA-templated transcription"/>
    <property type="evidence" value="ECO:0007669"/>
    <property type="project" value="InterPro"/>
</dbReference>
<keyword evidence="7" id="KW-1185">Reference proteome</keyword>
<keyword evidence="1 3" id="KW-0597">Phosphoprotein</keyword>
<evidence type="ECO:0000256" key="2">
    <source>
        <dbReference type="ARBA" id="ARBA00023125"/>
    </source>
</evidence>
<accession>A0A6L8K7L1</accession>
<name>A0A6L8K7L1_9BURK</name>
<dbReference type="PROSITE" id="PS50110">
    <property type="entry name" value="RESPONSE_REGULATORY"/>
    <property type="match status" value="1"/>
</dbReference>
<feature type="domain" description="HTH luxR-type" evidence="4">
    <location>
        <begin position="131"/>
        <end position="196"/>
    </location>
</feature>
<feature type="domain" description="Response regulatory" evidence="5">
    <location>
        <begin position="1"/>
        <end position="115"/>
    </location>
</feature>
<dbReference type="Pfam" id="PF00196">
    <property type="entry name" value="GerE"/>
    <property type="match status" value="1"/>
</dbReference>
<dbReference type="InterPro" id="IPR000792">
    <property type="entry name" value="Tscrpt_reg_LuxR_C"/>
</dbReference>
<dbReference type="SMART" id="SM00448">
    <property type="entry name" value="REC"/>
    <property type="match status" value="1"/>
</dbReference>
<reference evidence="6 7" key="1">
    <citation type="submission" date="2019-12" db="EMBL/GenBank/DDBJ databases">
        <title>Novel species isolated from a subtropical stream in China.</title>
        <authorList>
            <person name="Lu H."/>
        </authorList>
    </citation>
    <scope>NUCLEOTIDE SEQUENCE [LARGE SCALE GENOMIC DNA]</scope>
    <source>
        <strain evidence="6 7">FT135W</strain>
    </source>
</reference>
<evidence type="ECO:0000259" key="4">
    <source>
        <dbReference type="PROSITE" id="PS50043"/>
    </source>
</evidence>
<feature type="modified residue" description="4-aspartylphosphate" evidence="3">
    <location>
        <position position="50"/>
    </location>
</feature>
<dbReference type="InterPro" id="IPR058245">
    <property type="entry name" value="NreC/VraR/RcsB-like_REC"/>
</dbReference>
<organism evidence="6 7">
    <name type="scientific">Duganella flavida</name>
    <dbReference type="NCBI Taxonomy" id="2692175"/>
    <lineage>
        <taxon>Bacteria</taxon>
        <taxon>Pseudomonadati</taxon>
        <taxon>Pseudomonadota</taxon>
        <taxon>Betaproteobacteria</taxon>
        <taxon>Burkholderiales</taxon>
        <taxon>Oxalobacteraceae</taxon>
        <taxon>Telluria group</taxon>
        <taxon>Duganella</taxon>
    </lineage>
</organism>
<dbReference type="SUPFAM" id="SSF52172">
    <property type="entry name" value="CheY-like"/>
    <property type="match status" value="1"/>
</dbReference>
<dbReference type="PROSITE" id="PS50043">
    <property type="entry name" value="HTH_LUXR_2"/>
    <property type="match status" value="1"/>
</dbReference>
<evidence type="ECO:0000313" key="7">
    <source>
        <dbReference type="Proteomes" id="UP000479335"/>
    </source>
</evidence>
<protein>
    <submittedName>
        <fullName evidence="6">Response regulator</fullName>
    </submittedName>
</protein>
<dbReference type="EMBL" id="WWCN01000002">
    <property type="protein sequence ID" value="MYM21842.1"/>
    <property type="molecule type" value="Genomic_DNA"/>
</dbReference>
<dbReference type="InterPro" id="IPR016032">
    <property type="entry name" value="Sig_transdc_resp-reg_C-effctor"/>
</dbReference>